<sequence length="57" mass="6121">MRLAARKGGVQTPDKVLAFGGDFCIPDLFIANQWLLCAAAENPFAAAFSFDPIAFCL</sequence>
<evidence type="ECO:0000313" key="1">
    <source>
        <dbReference type="EMBL" id="SEO69032.1"/>
    </source>
</evidence>
<gene>
    <name evidence="1" type="ORF">SAMN04490248_109100</name>
</gene>
<proteinExistence type="predicted"/>
<organism evidence="1 2">
    <name type="scientific">Salinihabitans flavidus</name>
    <dbReference type="NCBI Taxonomy" id="569882"/>
    <lineage>
        <taxon>Bacteria</taxon>
        <taxon>Pseudomonadati</taxon>
        <taxon>Pseudomonadota</taxon>
        <taxon>Alphaproteobacteria</taxon>
        <taxon>Rhodobacterales</taxon>
        <taxon>Roseobacteraceae</taxon>
        <taxon>Salinihabitans</taxon>
    </lineage>
</organism>
<protein>
    <submittedName>
        <fullName evidence="1">Uncharacterized protein</fullName>
    </submittedName>
</protein>
<evidence type="ECO:0000313" key="2">
    <source>
        <dbReference type="Proteomes" id="UP000198893"/>
    </source>
</evidence>
<reference evidence="1 2" key="1">
    <citation type="submission" date="2016-10" db="EMBL/GenBank/DDBJ databases">
        <authorList>
            <person name="de Groot N.N."/>
        </authorList>
    </citation>
    <scope>NUCLEOTIDE SEQUENCE [LARGE SCALE GENOMIC DNA]</scope>
    <source>
        <strain evidence="1 2">DSM 27842</strain>
    </source>
</reference>
<dbReference type="AlphaFoldDB" id="A0A1H8RRP9"/>
<keyword evidence="2" id="KW-1185">Reference proteome</keyword>
<dbReference type="EMBL" id="FODS01000009">
    <property type="protein sequence ID" value="SEO69032.1"/>
    <property type="molecule type" value="Genomic_DNA"/>
</dbReference>
<dbReference type="STRING" id="569882.SAMN04490248_109100"/>
<name>A0A1H8RRP9_9RHOB</name>
<accession>A0A1H8RRP9</accession>
<dbReference type="Proteomes" id="UP000198893">
    <property type="component" value="Unassembled WGS sequence"/>
</dbReference>